<comment type="caution">
    <text evidence="1">The sequence shown here is derived from an EMBL/GenBank/DDBJ whole genome shotgun (WGS) entry which is preliminary data.</text>
</comment>
<gene>
    <name evidence="1" type="ORF">FZC76_21805</name>
</gene>
<dbReference type="Proteomes" id="UP000322524">
    <property type="component" value="Unassembled WGS sequence"/>
</dbReference>
<reference evidence="1 2" key="1">
    <citation type="submission" date="2019-08" db="EMBL/GenBank/DDBJ databases">
        <title>Bacillus genomes from the desert of Cuatro Cienegas, Coahuila.</title>
        <authorList>
            <person name="Olmedo-Alvarez G."/>
        </authorList>
    </citation>
    <scope>NUCLEOTIDE SEQUENCE [LARGE SCALE GENOMIC DNA]</scope>
    <source>
        <strain evidence="1 2">CH28_1T</strain>
    </source>
</reference>
<protein>
    <submittedName>
        <fullName evidence="1">Uncharacterized protein</fullName>
    </submittedName>
</protein>
<dbReference type="AlphaFoldDB" id="A0A5D4SA34"/>
<dbReference type="RefSeq" id="WP_148990213.1">
    <property type="nucleotide sequence ID" value="NZ_VTEV01000015.1"/>
</dbReference>
<sequence length="111" mass="12518">MREKSPTLTIKSSHYVGAIKSGSAYRPSGKRVGVIAVKKKGTSDEDYNPLVLDWVVSRYRKDKRTGAIAPVVKDPYSEDLFNSMFKKWRENGAAETIEATTKRPRKKKSKV</sequence>
<dbReference type="EMBL" id="VTEV01000015">
    <property type="protein sequence ID" value="TYS60507.1"/>
    <property type="molecule type" value="Genomic_DNA"/>
</dbReference>
<evidence type="ECO:0000313" key="2">
    <source>
        <dbReference type="Proteomes" id="UP000322524"/>
    </source>
</evidence>
<organism evidence="1 2">
    <name type="scientific">Sutcliffiella horikoshii</name>
    <dbReference type="NCBI Taxonomy" id="79883"/>
    <lineage>
        <taxon>Bacteria</taxon>
        <taxon>Bacillati</taxon>
        <taxon>Bacillota</taxon>
        <taxon>Bacilli</taxon>
        <taxon>Bacillales</taxon>
        <taxon>Bacillaceae</taxon>
        <taxon>Sutcliffiella</taxon>
    </lineage>
</organism>
<accession>A0A5D4SA34</accession>
<proteinExistence type="predicted"/>
<evidence type="ECO:0000313" key="1">
    <source>
        <dbReference type="EMBL" id="TYS60507.1"/>
    </source>
</evidence>
<name>A0A5D4SA34_9BACI</name>